<reference evidence="2" key="2">
    <citation type="submission" date="2018-05" db="EMBL/GenBank/DDBJ databases">
        <title>OpunRS2 (Oryza punctata Reference Sequence Version 2).</title>
        <authorList>
            <person name="Zhang J."/>
            <person name="Kudrna D."/>
            <person name="Lee S."/>
            <person name="Talag J."/>
            <person name="Welchert J."/>
            <person name="Wing R.A."/>
        </authorList>
    </citation>
    <scope>NUCLEOTIDE SEQUENCE [LARGE SCALE GENOMIC DNA]</scope>
</reference>
<proteinExistence type="predicted"/>
<evidence type="ECO:0000313" key="2">
    <source>
        <dbReference type="EnsemblPlants" id="OPUNC01G06150.1"/>
    </source>
</evidence>
<organism evidence="2">
    <name type="scientific">Oryza punctata</name>
    <name type="common">Red rice</name>
    <dbReference type="NCBI Taxonomy" id="4537"/>
    <lineage>
        <taxon>Eukaryota</taxon>
        <taxon>Viridiplantae</taxon>
        <taxon>Streptophyta</taxon>
        <taxon>Embryophyta</taxon>
        <taxon>Tracheophyta</taxon>
        <taxon>Spermatophyta</taxon>
        <taxon>Magnoliopsida</taxon>
        <taxon>Liliopsida</taxon>
        <taxon>Poales</taxon>
        <taxon>Poaceae</taxon>
        <taxon>BOP clade</taxon>
        <taxon>Oryzoideae</taxon>
        <taxon>Oryzeae</taxon>
        <taxon>Oryzinae</taxon>
        <taxon>Oryza</taxon>
    </lineage>
</organism>
<dbReference type="Gramene" id="OPUNC01G06150.1">
    <property type="protein sequence ID" value="OPUNC01G06150.1"/>
    <property type="gene ID" value="OPUNC01G06150"/>
</dbReference>
<accession>A0A0E0JF91</accession>
<protein>
    <submittedName>
        <fullName evidence="2">Uncharacterized protein</fullName>
    </submittedName>
</protein>
<dbReference type="HOGENOM" id="CLU_1380069_0_0_1"/>
<dbReference type="EnsemblPlants" id="OPUNC01G06150.1">
    <property type="protein sequence ID" value="OPUNC01G06150.1"/>
    <property type="gene ID" value="OPUNC01G06150"/>
</dbReference>
<evidence type="ECO:0000256" key="1">
    <source>
        <dbReference type="SAM" id="MobiDB-lite"/>
    </source>
</evidence>
<dbReference type="Proteomes" id="UP000026962">
    <property type="component" value="Chromosome 1"/>
</dbReference>
<feature type="region of interest" description="Disordered" evidence="1">
    <location>
        <begin position="78"/>
        <end position="108"/>
    </location>
</feature>
<name>A0A0E0JF91_ORYPU</name>
<keyword evidence="3" id="KW-1185">Reference proteome</keyword>
<reference evidence="2" key="1">
    <citation type="submission" date="2015-04" db="UniProtKB">
        <authorList>
            <consortium name="EnsemblPlants"/>
        </authorList>
    </citation>
    <scope>IDENTIFICATION</scope>
</reference>
<sequence length="198" mass="22116">MGPRVKPQHTTLCEALAKADDIRLRLRKQSSQADNIRRCIVCKEDIPRRGRRRLGKEEEVRRRFSGEGWRRLDEARRVGGGCSATRDDADEEGQRITKRKAKNSTHLGRSLNNMADKSRRIHRETGPYPSGGEGCIEARARSDRGGGEVGRGWRQEARHGWAAAKGREAAAEEEVWDGALRSLACMLPDGVESQSSTV</sequence>
<evidence type="ECO:0000313" key="3">
    <source>
        <dbReference type="Proteomes" id="UP000026962"/>
    </source>
</evidence>
<dbReference type="AlphaFoldDB" id="A0A0E0JF91"/>